<reference evidence="2" key="2">
    <citation type="submission" date="2015-01" db="EMBL/GenBank/DDBJ databases">
        <title>Evolutionary Origins and Diversification of the Mycorrhizal Mutualists.</title>
        <authorList>
            <consortium name="DOE Joint Genome Institute"/>
            <consortium name="Mycorrhizal Genomics Consortium"/>
            <person name="Kohler A."/>
            <person name="Kuo A."/>
            <person name="Nagy L.G."/>
            <person name="Floudas D."/>
            <person name="Copeland A."/>
            <person name="Barry K.W."/>
            <person name="Cichocki N."/>
            <person name="Veneault-Fourrey C."/>
            <person name="LaButti K."/>
            <person name="Lindquist E.A."/>
            <person name="Lipzen A."/>
            <person name="Lundell T."/>
            <person name="Morin E."/>
            <person name="Murat C."/>
            <person name="Riley R."/>
            <person name="Ohm R."/>
            <person name="Sun H."/>
            <person name="Tunlid A."/>
            <person name="Henrissat B."/>
            <person name="Grigoriev I.V."/>
            <person name="Hibbett D.S."/>
            <person name="Martin F."/>
        </authorList>
    </citation>
    <scope>NUCLEOTIDE SEQUENCE [LARGE SCALE GENOMIC DNA]</scope>
    <source>
        <strain evidence="2">LaAM-08-1</strain>
    </source>
</reference>
<proteinExistence type="predicted"/>
<name>A0A0C9X5N4_9AGAR</name>
<accession>A0A0C9X5N4</accession>
<evidence type="ECO:0000313" key="2">
    <source>
        <dbReference type="Proteomes" id="UP000054477"/>
    </source>
</evidence>
<keyword evidence="2" id="KW-1185">Reference proteome</keyword>
<dbReference type="EMBL" id="KN838628">
    <property type="protein sequence ID" value="KIK00346.1"/>
    <property type="molecule type" value="Genomic_DNA"/>
</dbReference>
<reference evidence="1 2" key="1">
    <citation type="submission" date="2014-04" db="EMBL/GenBank/DDBJ databases">
        <authorList>
            <consortium name="DOE Joint Genome Institute"/>
            <person name="Kuo A."/>
            <person name="Kohler A."/>
            <person name="Nagy L.G."/>
            <person name="Floudas D."/>
            <person name="Copeland A."/>
            <person name="Barry K.W."/>
            <person name="Cichocki N."/>
            <person name="Veneault-Fourrey C."/>
            <person name="LaButti K."/>
            <person name="Lindquist E.A."/>
            <person name="Lipzen A."/>
            <person name="Lundell T."/>
            <person name="Morin E."/>
            <person name="Murat C."/>
            <person name="Sun H."/>
            <person name="Tunlid A."/>
            <person name="Henrissat B."/>
            <person name="Grigoriev I.V."/>
            <person name="Hibbett D.S."/>
            <person name="Martin F."/>
            <person name="Nordberg H.P."/>
            <person name="Cantor M.N."/>
            <person name="Hua S.X."/>
        </authorList>
    </citation>
    <scope>NUCLEOTIDE SEQUENCE [LARGE SCALE GENOMIC DNA]</scope>
    <source>
        <strain evidence="1 2">LaAM-08-1</strain>
    </source>
</reference>
<dbReference type="HOGENOM" id="CLU_1875774_0_0_1"/>
<evidence type="ECO:0000313" key="1">
    <source>
        <dbReference type="EMBL" id="KIK00346.1"/>
    </source>
</evidence>
<dbReference type="Proteomes" id="UP000054477">
    <property type="component" value="Unassembled WGS sequence"/>
</dbReference>
<dbReference type="AlphaFoldDB" id="A0A0C9X5N4"/>
<sequence>MGGASQFPHLPCASSYRFLEMNVRMVCIFWTQVHRLYNCLDSSVVSSLGPRNQKTVSDLHVSLFRINSPCSVTISRSEWPDHRACSIRLRRHRVRLRLNICFITCKLFSSDEGASRWLSMCVRVPIHCFVESSDWP</sequence>
<organism evidence="1 2">
    <name type="scientific">Laccaria amethystina LaAM-08-1</name>
    <dbReference type="NCBI Taxonomy" id="1095629"/>
    <lineage>
        <taxon>Eukaryota</taxon>
        <taxon>Fungi</taxon>
        <taxon>Dikarya</taxon>
        <taxon>Basidiomycota</taxon>
        <taxon>Agaricomycotina</taxon>
        <taxon>Agaricomycetes</taxon>
        <taxon>Agaricomycetidae</taxon>
        <taxon>Agaricales</taxon>
        <taxon>Agaricineae</taxon>
        <taxon>Hydnangiaceae</taxon>
        <taxon>Laccaria</taxon>
    </lineage>
</organism>
<gene>
    <name evidence="1" type="ORF">K443DRAFT_612768</name>
</gene>
<protein>
    <submittedName>
        <fullName evidence="1">Uncharacterized protein</fullName>
    </submittedName>
</protein>